<evidence type="ECO:0000256" key="1">
    <source>
        <dbReference type="ARBA" id="ARBA00023002"/>
    </source>
</evidence>
<dbReference type="OrthoDB" id="3233595at2759"/>
<comment type="caution">
    <text evidence="2">The sequence shown here is derived from an EMBL/GenBank/DDBJ whole genome shotgun (WGS) entry which is preliminary data.</text>
</comment>
<reference evidence="2" key="1">
    <citation type="submission" date="2021-07" db="EMBL/GenBank/DDBJ databases">
        <title>Elsinoe batatas strain:CRI-CJ2 Genome sequencing and assembly.</title>
        <authorList>
            <person name="Huang L."/>
        </authorList>
    </citation>
    <scope>NUCLEOTIDE SEQUENCE</scope>
    <source>
        <strain evidence="2">CRI-CJ2</strain>
    </source>
</reference>
<dbReference type="PANTHER" id="PTHR45348:SF5">
    <property type="entry name" value="OXIDOREDUCTASE, PUTATIVE (AFU_ORTHOLOGUE AFUA_8G01420)-RELATED"/>
    <property type="match status" value="1"/>
</dbReference>
<dbReference type="EMBL" id="JAESVG020000005">
    <property type="protein sequence ID" value="KAG8627412.1"/>
    <property type="molecule type" value="Genomic_DNA"/>
</dbReference>
<evidence type="ECO:0000313" key="2">
    <source>
        <dbReference type="EMBL" id="KAG8627412.1"/>
    </source>
</evidence>
<keyword evidence="1" id="KW-0560">Oxidoreductase</keyword>
<sequence>MKEAIVKKGPVVEIVDTEIPKPGPSQILIEGKFSGHPTEVIPGGLEGVQKGLQNLKDGKASAVKYIFRIADTPWSKGIM</sequence>
<dbReference type="InterPro" id="IPR047122">
    <property type="entry name" value="Trans-enoyl_RdTase-like"/>
</dbReference>
<organism evidence="2 3">
    <name type="scientific">Elsinoe batatas</name>
    <dbReference type="NCBI Taxonomy" id="2601811"/>
    <lineage>
        <taxon>Eukaryota</taxon>
        <taxon>Fungi</taxon>
        <taxon>Dikarya</taxon>
        <taxon>Ascomycota</taxon>
        <taxon>Pezizomycotina</taxon>
        <taxon>Dothideomycetes</taxon>
        <taxon>Dothideomycetidae</taxon>
        <taxon>Myriangiales</taxon>
        <taxon>Elsinoaceae</taxon>
        <taxon>Elsinoe</taxon>
    </lineage>
</organism>
<dbReference type="Proteomes" id="UP000809789">
    <property type="component" value="Unassembled WGS sequence"/>
</dbReference>
<accession>A0A8K0L1K1</accession>
<keyword evidence="3" id="KW-1185">Reference proteome</keyword>
<dbReference type="PANTHER" id="PTHR45348">
    <property type="entry name" value="HYPOTHETICAL OXIDOREDUCTASE (EUROFUNG)"/>
    <property type="match status" value="1"/>
</dbReference>
<gene>
    <name evidence="2" type="ORF">KVT40_004895</name>
</gene>
<dbReference type="Gene3D" id="3.90.180.10">
    <property type="entry name" value="Medium-chain alcohol dehydrogenases, catalytic domain"/>
    <property type="match status" value="1"/>
</dbReference>
<dbReference type="AlphaFoldDB" id="A0A8K0L1K1"/>
<name>A0A8K0L1K1_9PEZI</name>
<dbReference type="GO" id="GO:0016651">
    <property type="term" value="F:oxidoreductase activity, acting on NAD(P)H"/>
    <property type="evidence" value="ECO:0007669"/>
    <property type="project" value="InterPro"/>
</dbReference>
<protein>
    <submittedName>
        <fullName evidence="2">Uncharacterized protein</fullName>
    </submittedName>
</protein>
<evidence type="ECO:0000313" key="3">
    <source>
        <dbReference type="Proteomes" id="UP000809789"/>
    </source>
</evidence>
<proteinExistence type="predicted"/>